<dbReference type="PANTHER" id="PTHR22916">
    <property type="entry name" value="GLYCOSYLTRANSFERASE"/>
    <property type="match status" value="1"/>
</dbReference>
<dbReference type="GO" id="GO:0016758">
    <property type="term" value="F:hexosyltransferase activity"/>
    <property type="evidence" value="ECO:0007669"/>
    <property type="project" value="UniProtKB-ARBA"/>
</dbReference>
<accession>A0A0Q9Y8Y3</accession>
<dbReference type="InterPro" id="IPR001173">
    <property type="entry name" value="Glyco_trans_2-like"/>
</dbReference>
<dbReference type="AlphaFoldDB" id="A0A0Q9Y8Y3"/>
<comment type="caution">
    <text evidence="2">The sequence shown here is derived from an EMBL/GenBank/DDBJ whole genome shotgun (WGS) entry which is preliminary data.</text>
</comment>
<dbReference type="Gene3D" id="3.90.550.10">
    <property type="entry name" value="Spore Coat Polysaccharide Biosynthesis Protein SpsA, Chain A"/>
    <property type="match status" value="1"/>
</dbReference>
<evidence type="ECO:0000313" key="2">
    <source>
        <dbReference type="EMBL" id="KRG17221.1"/>
    </source>
</evidence>
<dbReference type="EC" id="2.4.-.-" evidence="2"/>
<reference evidence="2" key="1">
    <citation type="submission" date="2015-09" db="EMBL/GenBank/DDBJ databases">
        <title>Draft Genome Sequences of Two Novel Amoeba-resistant Intranuclear Bacteria, Candidatus Berkiella cookevillensis and Candidatus Berkiella aquae.</title>
        <authorList>
            <person name="Mehari Y.T."/>
            <person name="Arivett B.A."/>
            <person name="Farone A.L."/>
            <person name="Gunderson J.H."/>
            <person name="Farone M.B."/>
        </authorList>
    </citation>
    <scope>NUCLEOTIDE SEQUENCE [LARGE SCALE GENOMIC DNA]</scope>
    <source>
        <strain evidence="2">CC99</strain>
    </source>
</reference>
<dbReference type="PANTHER" id="PTHR22916:SF3">
    <property type="entry name" value="UDP-GLCNAC:BETAGAL BETA-1,3-N-ACETYLGLUCOSAMINYLTRANSFERASE-LIKE PROTEIN 1"/>
    <property type="match status" value="1"/>
</dbReference>
<keyword evidence="2" id="KW-0808">Transferase</keyword>
<dbReference type="InterPro" id="IPR029044">
    <property type="entry name" value="Nucleotide-diphossugar_trans"/>
</dbReference>
<dbReference type="EMBL" id="LKHV02000001">
    <property type="protein sequence ID" value="MCS5707717.1"/>
    <property type="molecule type" value="Genomic_DNA"/>
</dbReference>
<evidence type="ECO:0000313" key="3">
    <source>
        <dbReference type="EMBL" id="MCS5707717.1"/>
    </source>
</evidence>
<name>A0A0Q9Y8Y3_9GAMM</name>
<dbReference type="PATRIC" id="fig|1590042.3.peg.2608"/>
<dbReference type="EMBL" id="LKHV01000024">
    <property type="protein sequence ID" value="KRG17221.1"/>
    <property type="molecule type" value="Genomic_DNA"/>
</dbReference>
<evidence type="ECO:0000313" key="4">
    <source>
        <dbReference type="Proteomes" id="UP000051494"/>
    </source>
</evidence>
<dbReference type="Pfam" id="PF00535">
    <property type="entry name" value="Glycos_transf_2"/>
    <property type="match status" value="1"/>
</dbReference>
<keyword evidence="4" id="KW-1185">Reference proteome</keyword>
<dbReference type="RefSeq" id="WP_200953522.1">
    <property type="nucleotide sequence ID" value="NZ_LKHV02000001.1"/>
</dbReference>
<evidence type="ECO:0000259" key="1">
    <source>
        <dbReference type="Pfam" id="PF00535"/>
    </source>
</evidence>
<reference evidence="3" key="3">
    <citation type="submission" date="2021-06" db="EMBL/GenBank/DDBJ databases">
        <title>Genomic Description and Analysis of Intracellular Bacteria, Candidatus Berkiella cookevillensis and Candidatus Berkiella aquae.</title>
        <authorList>
            <person name="Kidane D.T."/>
            <person name="Mehari Y.T."/>
            <person name="Rice F.C."/>
            <person name="Arivett B.A."/>
            <person name="Farone A.L."/>
            <person name="Berk S.G."/>
            <person name="Farone M.B."/>
        </authorList>
    </citation>
    <scope>NUCLEOTIDE SEQUENCE</scope>
    <source>
        <strain evidence="3">CC99</strain>
    </source>
</reference>
<dbReference type="Proteomes" id="UP000051494">
    <property type="component" value="Unassembled WGS sequence"/>
</dbReference>
<dbReference type="STRING" id="437022.CC99x_02538"/>
<reference evidence="3" key="2">
    <citation type="journal article" date="2016" name="Genome Announc.">
        <title>Draft Genome Sequences of Two Novel Amoeba-Resistant Intranuclear Bacteria, 'Candidatus Berkiella cookevillensis' and 'Candidatus Berkiella aquae'.</title>
        <authorList>
            <person name="Mehari Y.T."/>
            <person name="Arivett B.A."/>
            <person name="Farone A.L."/>
            <person name="Gunderson J.H."/>
            <person name="Farone M.B."/>
        </authorList>
    </citation>
    <scope>NUCLEOTIDE SEQUENCE</scope>
    <source>
        <strain evidence="3">CC99</strain>
    </source>
</reference>
<gene>
    <name evidence="2" type="primary">epsE_4</name>
    <name evidence="3" type="ORF">CC99x_002230</name>
    <name evidence="2" type="ORF">CC99x_02538</name>
</gene>
<protein>
    <submittedName>
        <fullName evidence="2 3">Glycosyltransferase</fullName>
        <ecNumber evidence="2">2.4.-.-</ecNumber>
    </submittedName>
</protein>
<organism evidence="2">
    <name type="scientific">Candidatus Berkiella cookevillensis</name>
    <dbReference type="NCBI Taxonomy" id="437022"/>
    <lineage>
        <taxon>Bacteria</taxon>
        <taxon>Pseudomonadati</taxon>
        <taxon>Pseudomonadota</taxon>
        <taxon>Gammaproteobacteria</taxon>
        <taxon>Candidatus Berkiellales</taxon>
        <taxon>Candidatus Berkiellaceae</taxon>
        <taxon>Candidatus Berkiella</taxon>
    </lineage>
</organism>
<dbReference type="CDD" id="cd06433">
    <property type="entry name" value="GT_2_WfgS_like"/>
    <property type="match status" value="1"/>
</dbReference>
<feature type="domain" description="Glycosyltransferase 2-like" evidence="1">
    <location>
        <begin position="5"/>
        <end position="163"/>
    </location>
</feature>
<dbReference type="SUPFAM" id="SSF53448">
    <property type="entry name" value="Nucleotide-diphospho-sugar transferases"/>
    <property type="match status" value="1"/>
</dbReference>
<keyword evidence="2" id="KW-0328">Glycosyltransferase</keyword>
<sequence length="255" mass="29277">MIKVSIITVCYNSEKTIEETILSVKSQSYYPIEYIVIDGASKDNTLSIVEKYRDTIDVLVSEKDAGIYDAMNKGIEKATGEVIGFLNADDLFAHPDAIKKIVDVFESSNAEAVYGDLVYFSRKNRHDKIVRYFKSSRFKQGDFAKGWCPPHPTFYVRKSVYERLGGFNLKLEMGNDVELMMRFLEKEKIKSFYIPEVLVKMRMGGVSNQSLKNIWVQNRHILQAAKDLHIPIPLLPFVFHKLLNRASQYLARFGV</sequence>
<proteinExistence type="predicted"/>